<proteinExistence type="predicted"/>
<gene>
    <name evidence="4" type="ORF">E2493_00270</name>
</gene>
<keyword evidence="5" id="KW-1185">Reference proteome</keyword>
<evidence type="ECO:0000313" key="5">
    <source>
        <dbReference type="Proteomes" id="UP000298213"/>
    </source>
</evidence>
<dbReference type="Pfam" id="PF00072">
    <property type="entry name" value="Response_reg"/>
    <property type="match status" value="1"/>
</dbReference>
<dbReference type="SMART" id="SM00448">
    <property type="entry name" value="REC"/>
    <property type="match status" value="1"/>
</dbReference>
<dbReference type="AlphaFoldDB" id="A0A4Y8ZZF2"/>
<dbReference type="RefSeq" id="WP_135082538.1">
    <property type="nucleotide sequence ID" value="NZ_SPDV01000001.1"/>
</dbReference>
<evidence type="ECO:0000313" key="4">
    <source>
        <dbReference type="EMBL" id="TFI60186.1"/>
    </source>
</evidence>
<dbReference type="SUPFAM" id="SSF52172">
    <property type="entry name" value="CheY-like"/>
    <property type="match status" value="1"/>
</dbReference>
<name>A0A4Y8ZZF2_9SPHN</name>
<dbReference type="OrthoDB" id="582170at2"/>
<accession>A0A4Y8ZZF2</accession>
<dbReference type="PANTHER" id="PTHR44591">
    <property type="entry name" value="STRESS RESPONSE REGULATOR PROTEIN 1"/>
    <property type="match status" value="1"/>
</dbReference>
<feature type="modified residue" description="4-aspartylphosphate" evidence="2">
    <location>
        <position position="56"/>
    </location>
</feature>
<dbReference type="InterPro" id="IPR011006">
    <property type="entry name" value="CheY-like_superfamily"/>
</dbReference>
<protein>
    <submittedName>
        <fullName evidence="4">Response regulator</fullName>
    </submittedName>
</protein>
<feature type="domain" description="Response regulatory" evidence="3">
    <location>
        <begin position="6"/>
        <end position="116"/>
    </location>
</feature>
<evidence type="ECO:0000256" key="1">
    <source>
        <dbReference type="ARBA" id="ARBA00022553"/>
    </source>
</evidence>
<dbReference type="InterPro" id="IPR001789">
    <property type="entry name" value="Sig_transdc_resp-reg_receiver"/>
</dbReference>
<dbReference type="EMBL" id="SPDV01000001">
    <property type="protein sequence ID" value="TFI60186.1"/>
    <property type="molecule type" value="Genomic_DNA"/>
</dbReference>
<dbReference type="Gene3D" id="3.40.50.2300">
    <property type="match status" value="1"/>
</dbReference>
<dbReference type="Proteomes" id="UP000298213">
    <property type="component" value="Unassembled WGS sequence"/>
</dbReference>
<reference evidence="4 5" key="1">
    <citation type="submission" date="2019-03" db="EMBL/GenBank/DDBJ databases">
        <title>Genome sequence of Sphingomonas sp. 17J27-24.</title>
        <authorList>
            <person name="Kim M."/>
            <person name="Maeng S."/>
            <person name="Sathiyaraj S."/>
        </authorList>
    </citation>
    <scope>NUCLEOTIDE SEQUENCE [LARGE SCALE GENOMIC DNA]</scope>
    <source>
        <strain evidence="4 5">17J27-24</strain>
    </source>
</reference>
<dbReference type="GO" id="GO:0000160">
    <property type="term" value="P:phosphorelay signal transduction system"/>
    <property type="evidence" value="ECO:0007669"/>
    <property type="project" value="InterPro"/>
</dbReference>
<sequence length="118" mass="12546">MTNSRSVLIVEDESLIAMMLEDFLDSMGHQIAGTCESVPEAMDRVGEGGFDVAILDVNLKGERIWPVADRLLEMGIPYILATGGHIEPPPAAHASAPVLSKPFTIDAIEPALSEAFAG</sequence>
<dbReference type="PROSITE" id="PS50110">
    <property type="entry name" value="RESPONSE_REGULATORY"/>
    <property type="match status" value="1"/>
</dbReference>
<keyword evidence="1 2" id="KW-0597">Phosphoprotein</keyword>
<organism evidence="4 5">
    <name type="scientific">Sphingomonas parva</name>
    <dbReference type="NCBI Taxonomy" id="2555898"/>
    <lineage>
        <taxon>Bacteria</taxon>
        <taxon>Pseudomonadati</taxon>
        <taxon>Pseudomonadota</taxon>
        <taxon>Alphaproteobacteria</taxon>
        <taxon>Sphingomonadales</taxon>
        <taxon>Sphingomonadaceae</taxon>
        <taxon>Sphingomonas</taxon>
    </lineage>
</organism>
<comment type="caution">
    <text evidence="4">The sequence shown here is derived from an EMBL/GenBank/DDBJ whole genome shotgun (WGS) entry which is preliminary data.</text>
</comment>
<evidence type="ECO:0000256" key="2">
    <source>
        <dbReference type="PROSITE-ProRule" id="PRU00169"/>
    </source>
</evidence>
<dbReference type="InterPro" id="IPR050595">
    <property type="entry name" value="Bact_response_regulator"/>
</dbReference>
<evidence type="ECO:0000259" key="3">
    <source>
        <dbReference type="PROSITE" id="PS50110"/>
    </source>
</evidence>
<dbReference type="PANTHER" id="PTHR44591:SF24">
    <property type="entry name" value="PROTEIN-GLUTAMATE METHYLESTERASE_PROTEIN-GLUTAMINE GLUTAMINASE 1"/>
    <property type="match status" value="1"/>
</dbReference>